<dbReference type="EMBL" id="CP000473">
    <property type="protein sequence ID" value="ABJ87027.1"/>
    <property type="molecule type" value="Genomic_DNA"/>
</dbReference>
<reference evidence="1" key="1">
    <citation type="submission" date="2006-10" db="EMBL/GenBank/DDBJ databases">
        <title>Complete sequence of Solibacter usitatus Ellin6076.</title>
        <authorList>
            <consortium name="US DOE Joint Genome Institute"/>
            <person name="Copeland A."/>
            <person name="Lucas S."/>
            <person name="Lapidus A."/>
            <person name="Barry K."/>
            <person name="Detter J.C."/>
            <person name="Glavina del Rio T."/>
            <person name="Hammon N."/>
            <person name="Israni S."/>
            <person name="Dalin E."/>
            <person name="Tice H."/>
            <person name="Pitluck S."/>
            <person name="Thompson L.S."/>
            <person name="Brettin T."/>
            <person name="Bruce D."/>
            <person name="Han C."/>
            <person name="Tapia R."/>
            <person name="Gilna P."/>
            <person name="Schmutz J."/>
            <person name="Larimer F."/>
            <person name="Land M."/>
            <person name="Hauser L."/>
            <person name="Kyrpides N."/>
            <person name="Mikhailova N."/>
            <person name="Janssen P.H."/>
            <person name="Kuske C.R."/>
            <person name="Richardson P."/>
        </authorList>
    </citation>
    <scope>NUCLEOTIDE SEQUENCE</scope>
    <source>
        <strain evidence="1">Ellin6076</strain>
    </source>
</reference>
<gene>
    <name evidence="1" type="ordered locus">Acid_6096</name>
</gene>
<sequence precursor="true">MKNQVLLTATVITATLVLSACSEGPKTIAKVETEAKKEPAKVPEAITAQRAFDETYKPARAWATDLLALSVTSGEVPDIKNEDGKAGLWTVIFVSPSRKEARSFTYAVVDSGEDIQKGVNVSNALRWDGATPTSKPFSNSEFAVDSDAAYKAALEKAAGWLKKHPNQKATFRLGNASRFAAPVWYVMWGTTKNGYAALVNATTGAIVK</sequence>
<dbReference type="HOGENOM" id="CLU_1271584_0_0_0"/>
<name>Q01TJ3_SOLUE</name>
<dbReference type="AlphaFoldDB" id="Q01TJ3"/>
<dbReference type="InParanoid" id="Q01TJ3"/>
<dbReference type="KEGG" id="sus:Acid_6096"/>
<evidence type="ECO:0008006" key="2">
    <source>
        <dbReference type="Google" id="ProtNLM"/>
    </source>
</evidence>
<dbReference type="eggNOG" id="ENOG502ZMM4">
    <property type="taxonomic scope" value="Bacteria"/>
</dbReference>
<organism evidence="1">
    <name type="scientific">Solibacter usitatus (strain Ellin6076)</name>
    <dbReference type="NCBI Taxonomy" id="234267"/>
    <lineage>
        <taxon>Bacteria</taxon>
        <taxon>Pseudomonadati</taxon>
        <taxon>Acidobacteriota</taxon>
        <taxon>Terriglobia</taxon>
        <taxon>Bryobacterales</taxon>
        <taxon>Solibacteraceae</taxon>
        <taxon>Candidatus Solibacter</taxon>
    </lineage>
</organism>
<proteinExistence type="predicted"/>
<evidence type="ECO:0000313" key="1">
    <source>
        <dbReference type="EMBL" id="ABJ87027.1"/>
    </source>
</evidence>
<dbReference type="PROSITE" id="PS51257">
    <property type="entry name" value="PROKAR_LIPOPROTEIN"/>
    <property type="match status" value="1"/>
</dbReference>
<protein>
    <recommendedName>
        <fullName evidence="2">Lipoprotein</fullName>
    </recommendedName>
</protein>
<accession>Q01TJ3</accession>